<dbReference type="Gene3D" id="1.20.1600.10">
    <property type="entry name" value="Outer membrane efflux proteins (OEP)"/>
    <property type="match status" value="1"/>
</dbReference>
<dbReference type="Pfam" id="PF02321">
    <property type="entry name" value="OEP"/>
    <property type="match status" value="2"/>
</dbReference>
<name>A0ABS9ACS7_9GAMM</name>
<gene>
    <name evidence="8" type="ORF">HOP51_01105</name>
</gene>
<keyword evidence="9" id="KW-1185">Reference proteome</keyword>
<reference evidence="8 9" key="1">
    <citation type="journal article" date="2021" name="Front. Microbiol.">
        <title>Aerobic Denitrification and Heterotrophic Sulfur Oxidation in the Genus Halomonas Revealed by Six Novel Species Characterizations and Genome-Based Analysis.</title>
        <authorList>
            <person name="Wang L."/>
            <person name="Shao Z."/>
        </authorList>
    </citation>
    <scope>NUCLEOTIDE SEQUENCE [LARGE SCALE GENOMIC DNA]</scope>
    <source>
        <strain evidence="8 9">MCCC 1A11036</strain>
    </source>
</reference>
<keyword evidence="6" id="KW-0472">Membrane</keyword>
<evidence type="ECO:0000256" key="6">
    <source>
        <dbReference type="ARBA" id="ARBA00023136"/>
    </source>
</evidence>
<evidence type="ECO:0000256" key="1">
    <source>
        <dbReference type="ARBA" id="ARBA00004442"/>
    </source>
</evidence>
<dbReference type="SUPFAM" id="SSF56954">
    <property type="entry name" value="Outer membrane efflux proteins (OEP)"/>
    <property type="match status" value="1"/>
</dbReference>
<accession>A0ABS9ACS7</accession>
<comment type="subcellular location">
    <subcellularLocation>
        <location evidence="1">Cell outer membrane</location>
    </subcellularLocation>
</comment>
<sequence length="434" mass="48237">MAAWRRRESSCQGESDRGAALNKRRYTQWAAGLLTLGVLSAPGAWALTLAEAVHQGLAIHPAVSAAEAEAMEAATQVGIARDGYWPNLQASAGPENSLWGDVGYDITAAQMLYDWGRVRSRVENAEAAQRQRLEALKATSDEAALDIVETYLDVLHATQRLVVVDAHIERLEALAGVSRRRSQGGFVGRGEVERVELELARAGEQRSLARGDLRDAALQFRELVERSPEALDWPSPPPWLEALRRPERLEAALEEAPLLGQAREALHAARAEARERRAARLPQLNLEGSLLRREIGGRMEEDAVVALRLRMEPLQGLSSARQVTAAQQRIEAAQWSRHATRRDLRRQLASLLELDEMIGWRLQAVEAQLASADEVAVAYQEQFEVGLRDIADLLTVARDRFEAKRQHTDLQTERLRIPYRAAAQLGQLAVLLEK</sequence>
<evidence type="ECO:0000256" key="4">
    <source>
        <dbReference type="ARBA" id="ARBA00022452"/>
    </source>
</evidence>
<proteinExistence type="inferred from homology"/>
<dbReference type="PANTHER" id="PTHR30026:SF22">
    <property type="entry name" value="OUTER MEMBRANE EFFLUX PROTEIN"/>
    <property type="match status" value="1"/>
</dbReference>
<evidence type="ECO:0000256" key="2">
    <source>
        <dbReference type="ARBA" id="ARBA00007613"/>
    </source>
</evidence>
<evidence type="ECO:0000256" key="5">
    <source>
        <dbReference type="ARBA" id="ARBA00022692"/>
    </source>
</evidence>
<evidence type="ECO:0000313" key="9">
    <source>
        <dbReference type="Proteomes" id="UP001320122"/>
    </source>
</evidence>
<organism evidence="8 9">
    <name type="scientific">Billgrantia zhangzhouensis</name>
    <dbReference type="NCBI Taxonomy" id="2733481"/>
    <lineage>
        <taxon>Bacteria</taxon>
        <taxon>Pseudomonadati</taxon>
        <taxon>Pseudomonadota</taxon>
        <taxon>Gammaproteobacteria</taxon>
        <taxon>Oceanospirillales</taxon>
        <taxon>Halomonadaceae</taxon>
        <taxon>Billgrantia</taxon>
    </lineage>
</organism>
<dbReference type="PANTHER" id="PTHR30026">
    <property type="entry name" value="OUTER MEMBRANE PROTEIN TOLC"/>
    <property type="match status" value="1"/>
</dbReference>
<keyword evidence="4" id="KW-1134">Transmembrane beta strand</keyword>
<dbReference type="InterPro" id="IPR003423">
    <property type="entry name" value="OMP_efflux"/>
</dbReference>
<comment type="similarity">
    <text evidence="2">Belongs to the outer membrane factor (OMF) (TC 1.B.17) family.</text>
</comment>
<evidence type="ECO:0000256" key="3">
    <source>
        <dbReference type="ARBA" id="ARBA00022448"/>
    </source>
</evidence>
<dbReference type="Proteomes" id="UP001320122">
    <property type="component" value="Unassembled WGS sequence"/>
</dbReference>
<keyword evidence="7" id="KW-0998">Cell outer membrane</keyword>
<dbReference type="InterPro" id="IPR051906">
    <property type="entry name" value="TolC-like"/>
</dbReference>
<keyword evidence="3" id="KW-0813">Transport</keyword>
<dbReference type="EMBL" id="JABFTT010000001">
    <property type="protein sequence ID" value="MCE8018718.1"/>
    <property type="molecule type" value="Genomic_DNA"/>
</dbReference>
<protein>
    <submittedName>
        <fullName evidence="8">TolC family protein</fullName>
    </submittedName>
</protein>
<keyword evidence="5" id="KW-0812">Transmembrane</keyword>
<comment type="caution">
    <text evidence="8">The sequence shown here is derived from an EMBL/GenBank/DDBJ whole genome shotgun (WGS) entry which is preliminary data.</text>
</comment>
<evidence type="ECO:0000256" key="7">
    <source>
        <dbReference type="ARBA" id="ARBA00023237"/>
    </source>
</evidence>
<evidence type="ECO:0000313" key="8">
    <source>
        <dbReference type="EMBL" id="MCE8018718.1"/>
    </source>
</evidence>